<comment type="caution">
    <text evidence="2">The sequence shown here is derived from an EMBL/GenBank/DDBJ whole genome shotgun (WGS) entry which is preliminary data.</text>
</comment>
<gene>
    <name evidence="2" type="ORF">DPMN_093406</name>
</gene>
<keyword evidence="3" id="KW-1185">Reference proteome</keyword>
<evidence type="ECO:0000313" key="2">
    <source>
        <dbReference type="EMBL" id="KAH3850930.1"/>
    </source>
</evidence>
<dbReference type="Proteomes" id="UP000828390">
    <property type="component" value="Unassembled WGS sequence"/>
</dbReference>
<organism evidence="2 3">
    <name type="scientific">Dreissena polymorpha</name>
    <name type="common">Zebra mussel</name>
    <name type="synonym">Mytilus polymorpha</name>
    <dbReference type="NCBI Taxonomy" id="45954"/>
    <lineage>
        <taxon>Eukaryota</taxon>
        <taxon>Metazoa</taxon>
        <taxon>Spiralia</taxon>
        <taxon>Lophotrochozoa</taxon>
        <taxon>Mollusca</taxon>
        <taxon>Bivalvia</taxon>
        <taxon>Autobranchia</taxon>
        <taxon>Heteroconchia</taxon>
        <taxon>Euheterodonta</taxon>
        <taxon>Imparidentia</taxon>
        <taxon>Neoheterodontei</taxon>
        <taxon>Myida</taxon>
        <taxon>Dreissenoidea</taxon>
        <taxon>Dreissenidae</taxon>
        <taxon>Dreissena</taxon>
    </lineage>
</organism>
<dbReference type="AlphaFoldDB" id="A0A9D4L3U3"/>
<dbReference type="EMBL" id="JAIWYP010000003">
    <property type="protein sequence ID" value="KAH3850930.1"/>
    <property type="molecule type" value="Genomic_DNA"/>
</dbReference>
<feature type="region of interest" description="Disordered" evidence="1">
    <location>
        <begin position="1"/>
        <end position="24"/>
    </location>
</feature>
<reference evidence="2" key="1">
    <citation type="journal article" date="2019" name="bioRxiv">
        <title>The Genome of the Zebra Mussel, Dreissena polymorpha: A Resource for Invasive Species Research.</title>
        <authorList>
            <person name="McCartney M.A."/>
            <person name="Auch B."/>
            <person name="Kono T."/>
            <person name="Mallez S."/>
            <person name="Zhang Y."/>
            <person name="Obille A."/>
            <person name="Becker A."/>
            <person name="Abrahante J.E."/>
            <person name="Garbe J."/>
            <person name="Badalamenti J.P."/>
            <person name="Herman A."/>
            <person name="Mangelson H."/>
            <person name="Liachko I."/>
            <person name="Sullivan S."/>
            <person name="Sone E.D."/>
            <person name="Koren S."/>
            <person name="Silverstein K.A.T."/>
            <person name="Beckman K.B."/>
            <person name="Gohl D.M."/>
        </authorList>
    </citation>
    <scope>NUCLEOTIDE SEQUENCE</scope>
    <source>
        <strain evidence="2">Duluth1</strain>
        <tissue evidence="2">Whole animal</tissue>
    </source>
</reference>
<evidence type="ECO:0000256" key="1">
    <source>
        <dbReference type="SAM" id="MobiDB-lite"/>
    </source>
</evidence>
<protein>
    <submittedName>
        <fullName evidence="2">Uncharacterized protein</fullName>
    </submittedName>
</protein>
<reference evidence="2" key="2">
    <citation type="submission" date="2020-11" db="EMBL/GenBank/DDBJ databases">
        <authorList>
            <person name="McCartney M.A."/>
            <person name="Auch B."/>
            <person name="Kono T."/>
            <person name="Mallez S."/>
            <person name="Becker A."/>
            <person name="Gohl D.M."/>
            <person name="Silverstein K.A.T."/>
            <person name="Koren S."/>
            <person name="Bechman K.B."/>
            <person name="Herman A."/>
            <person name="Abrahante J.E."/>
            <person name="Garbe J."/>
        </authorList>
    </citation>
    <scope>NUCLEOTIDE SEQUENCE</scope>
    <source>
        <strain evidence="2">Duluth1</strain>
        <tissue evidence="2">Whole animal</tissue>
    </source>
</reference>
<name>A0A9D4L3U3_DREPO</name>
<feature type="compositionally biased region" description="Polar residues" evidence="1">
    <location>
        <begin position="1"/>
        <end position="15"/>
    </location>
</feature>
<sequence>MLQHKQNQPIQTSHTLAEGSKRRKRVVRNNLDSNWITRRPQLELNDCLMVELRNEDIRAFRTL</sequence>
<accession>A0A9D4L3U3</accession>
<evidence type="ECO:0000313" key="3">
    <source>
        <dbReference type="Proteomes" id="UP000828390"/>
    </source>
</evidence>
<proteinExistence type="predicted"/>